<dbReference type="PANTHER" id="PTHR43101:SF1">
    <property type="entry name" value="BETA-FRUCTOSIDASE"/>
    <property type="match status" value="1"/>
</dbReference>
<comment type="pathway">
    <text evidence="1 9">Glycan biosynthesis; sucrose metabolism.</text>
</comment>
<comment type="caution">
    <text evidence="12">The sequence shown here is derived from an EMBL/GenBank/DDBJ whole genome shotgun (WGS) entry which is preliminary data.</text>
</comment>
<dbReference type="GO" id="GO:0005985">
    <property type="term" value="P:sucrose metabolic process"/>
    <property type="evidence" value="ECO:0007669"/>
    <property type="project" value="UniProtKB-UniPathway"/>
</dbReference>
<dbReference type="InterPro" id="IPR013148">
    <property type="entry name" value="Glyco_hydro_32_N"/>
</dbReference>
<evidence type="ECO:0000256" key="9">
    <source>
        <dbReference type="RuleBase" id="RU365015"/>
    </source>
</evidence>
<dbReference type="SMART" id="SM00640">
    <property type="entry name" value="Glyco_32"/>
    <property type="match status" value="1"/>
</dbReference>
<dbReference type="InterPro" id="IPR001362">
    <property type="entry name" value="Glyco_hydro_32"/>
</dbReference>
<evidence type="ECO:0000256" key="7">
    <source>
        <dbReference type="ARBA" id="ARBA00033367"/>
    </source>
</evidence>
<evidence type="ECO:0000259" key="11">
    <source>
        <dbReference type="Pfam" id="PF08244"/>
    </source>
</evidence>
<dbReference type="InterPro" id="IPR013320">
    <property type="entry name" value="ConA-like_dom_sf"/>
</dbReference>
<keyword evidence="6 8" id="KW-0326">Glycosidase</keyword>
<evidence type="ECO:0000256" key="5">
    <source>
        <dbReference type="ARBA" id="ARBA00022801"/>
    </source>
</evidence>
<comment type="similarity">
    <text evidence="2 8">Belongs to the glycosyl hydrolase 32 family.</text>
</comment>
<dbReference type="InterPro" id="IPR018053">
    <property type="entry name" value="Glyco_hydro_32_AS"/>
</dbReference>
<comment type="function">
    <text evidence="9">Enables the bacterium to metabolize sucrose as a sole carbon source.</text>
</comment>
<dbReference type="Gene3D" id="2.115.10.20">
    <property type="entry name" value="Glycosyl hydrolase domain, family 43"/>
    <property type="match status" value="1"/>
</dbReference>
<keyword evidence="5 8" id="KW-0378">Hydrolase</keyword>
<dbReference type="GO" id="GO:0004564">
    <property type="term" value="F:beta-fructofuranosidase activity"/>
    <property type="evidence" value="ECO:0007669"/>
    <property type="project" value="UniProtKB-EC"/>
</dbReference>
<dbReference type="STRING" id="1423763.FC46_GL001198"/>
<keyword evidence="13" id="KW-1185">Reference proteome</keyword>
<dbReference type="UniPathway" id="UPA00238"/>
<dbReference type="EMBL" id="AZFM01000034">
    <property type="protein sequence ID" value="KRL89009.1"/>
    <property type="molecule type" value="Genomic_DNA"/>
</dbReference>
<dbReference type="PATRIC" id="fig|1423763.3.peg.1214"/>
<reference evidence="12 13" key="1">
    <citation type="journal article" date="2015" name="Genome Announc.">
        <title>Expanding the biotechnology potential of lactobacilli through comparative genomics of 213 strains and associated genera.</title>
        <authorList>
            <person name="Sun Z."/>
            <person name="Harris H.M."/>
            <person name="McCann A."/>
            <person name="Guo C."/>
            <person name="Argimon S."/>
            <person name="Zhang W."/>
            <person name="Yang X."/>
            <person name="Jeffery I.B."/>
            <person name="Cooney J.C."/>
            <person name="Kagawa T.F."/>
            <person name="Liu W."/>
            <person name="Song Y."/>
            <person name="Salvetti E."/>
            <person name="Wrobel A."/>
            <person name="Rasinkangas P."/>
            <person name="Parkhill J."/>
            <person name="Rea M.C."/>
            <person name="O'Sullivan O."/>
            <person name="Ritari J."/>
            <person name="Douillard F.P."/>
            <person name="Paul Ross R."/>
            <person name="Yang R."/>
            <person name="Briner A.E."/>
            <person name="Felis G.E."/>
            <person name="de Vos W.M."/>
            <person name="Barrangou R."/>
            <person name="Klaenhammer T.R."/>
            <person name="Caufield P.W."/>
            <person name="Cui Y."/>
            <person name="Zhang H."/>
            <person name="O'Toole P.W."/>
        </authorList>
    </citation>
    <scope>NUCLEOTIDE SEQUENCE [LARGE SCALE GENOMIC DNA]</scope>
    <source>
        <strain evidence="12 13">DSM 16043</strain>
    </source>
</reference>
<dbReference type="RefSeq" id="WP_083478042.1">
    <property type="nucleotide sequence ID" value="NZ_AZFM01000034.1"/>
</dbReference>
<dbReference type="Pfam" id="PF08244">
    <property type="entry name" value="Glyco_hydro_32C"/>
    <property type="match status" value="1"/>
</dbReference>
<evidence type="ECO:0000256" key="2">
    <source>
        <dbReference type="ARBA" id="ARBA00009902"/>
    </source>
</evidence>
<comment type="catalytic activity">
    <reaction evidence="8">
        <text>Hydrolysis of terminal non-reducing beta-D-fructofuranoside residues in beta-D-fructofuranosides.</text>
        <dbReference type="EC" id="3.2.1.26"/>
    </reaction>
</comment>
<dbReference type="SUPFAM" id="SSF49899">
    <property type="entry name" value="Concanavalin A-like lectins/glucanases"/>
    <property type="match status" value="1"/>
</dbReference>
<evidence type="ECO:0000256" key="3">
    <source>
        <dbReference type="ARBA" id="ARBA00012758"/>
    </source>
</evidence>
<dbReference type="NCBIfam" id="TIGR01322">
    <property type="entry name" value="scrB_fam"/>
    <property type="match status" value="1"/>
</dbReference>
<keyword evidence="9" id="KW-0963">Cytoplasm</keyword>
<accession>A0A0R1U722</accession>
<evidence type="ECO:0000256" key="4">
    <source>
        <dbReference type="ARBA" id="ARBA00019623"/>
    </source>
</evidence>
<organism evidence="12 13">
    <name type="scientific">Lactobacillus kalixensis DSM 16043</name>
    <dbReference type="NCBI Taxonomy" id="1423763"/>
    <lineage>
        <taxon>Bacteria</taxon>
        <taxon>Bacillati</taxon>
        <taxon>Bacillota</taxon>
        <taxon>Bacilli</taxon>
        <taxon>Lactobacillales</taxon>
        <taxon>Lactobacillaceae</taxon>
        <taxon>Lactobacillus</taxon>
    </lineage>
</organism>
<feature type="domain" description="Glycosyl hydrolase family 32 N-terminal" evidence="10">
    <location>
        <begin position="10"/>
        <end position="308"/>
    </location>
</feature>
<dbReference type="SUPFAM" id="SSF75005">
    <property type="entry name" value="Arabinanase/levansucrase/invertase"/>
    <property type="match status" value="1"/>
</dbReference>
<protein>
    <recommendedName>
        <fullName evidence="4 8">Sucrose-6-phosphate hydrolase</fullName>
        <ecNumber evidence="3 8">3.2.1.26</ecNumber>
    </recommendedName>
    <alternativeName>
        <fullName evidence="7 9">Invertase</fullName>
    </alternativeName>
</protein>
<dbReference type="Proteomes" id="UP000051036">
    <property type="component" value="Unassembled WGS sequence"/>
</dbReference>
<dbReference type="InterPro" id="IPR013189">
    <property type="entry name" value="Glyco_hydro_32_C"/>
</dbReference>
<sequence>MKNIHKNILHIEPTHGLINDPNGLIYDHGKYFVFYQWNRFKLDHSYKEWGLTTSFDLIHWQSQGSALIPDTIKDKDGVYSGSAIPKDGKIHVFYTGNTKNNGNRKSYQIHAILEKENTFVKQPQTIETPSGYTEHFRDPFISKENDHWQMLVGAQTDNHHGTIAIFTSDDLKKWQYQGKYFENKILDQMCECPNLVTFKDKRLLLVCPQKRQINLDQDISSYSAYYIGKQENNRFIPDSKLTKLDEGFDFYSPQVFQDKSGRKIMLAWMSRMTDTQEEACPTKQFGYMHCLTLPRELILKNGKLYQQPLKEYLDASQTRKKIETKEIKFDSNLCFEIFHFNPSNNSKFEISLFNDNIQLEYKNKNLTFRRKDWSTSKFNTKTFQINEIYQIDFYCDRSAIEIFINNGEKVLSARYFCNENERKNIFLSSHNFKFEIKDLKI</sequence>
<dbReference type="InterPro" id="IPR051214">
    <property type="entry name" value="GH32_Enzymes"/>
</dbReference>
<evidence type="ECO:0000256" key="6">
    <source>
        <dbReference type="ARBA" id="ARBA00023295"/>
    </source>
</evidence>
<keyword evidence="9" id="KW-0119">Carbohydrate metabolism</keyword>
<evidence type="ECO:0000256" key="1">
    <source>
        <dbReference type="ARBA" id="ARBA00004914"/>
    </source>
</evidence>
<evidence type="ECO:0000313" key="12">
    <source>
        <dbReference type="EMBL" id="KRL89009.1"/>
    </source>
</evidence>
<dbReference type="EC" id="3.2.1.26" evidence="3 8"/>
<gene>
    <name evidence="12" type="ORF">FC46_GL001198</name>
</gene>
<dbReference type="AlphaFoldDB" id="A0A0R1U722"/>
<dbReference type="InterPro" id="IPR023296">
    <property type="entry name" value="Glyco_hydro_beta-prop_sf"/>
</dbReference>
<dbReference type="OrthoDB" id="9759709at2"/>
<proteinExistence type="inferred from homology"/>
<evidence type="ECO:0000313" key="13">
    <source>
        <dbReference type="Proteomes" id="UP000051036"/>
    </source>
</evidence>
<feature type="domain" description="Glycosyl hydrolase family 32 C-terminal" evidence="11">
    <location>
        <begin position="332"/>
        <end position="440"/>
    </location>
</feature>
<name>A0A0R1U722_9LACO</name>
<comment type="subcellular location">
    <subcellularLocation>
        <location evidence="9">Cytoplasm</location>
    </subcellularLocation>
</comment>
<evidence type="ECO:0000256" key="8">
    <source>
        <dbReference type="RuleBase" id="RU362110"/>
    </source>
</evidence>
<dbReference type="CDD" id="cd18623">
    <property type="entry name" value="GH32_ScrB-like"/>
    <property type="match status" value="1"/>
</dbReference>
<dbReference type="GO" id="GO:0005737">
    <property type="term" value="C:cytoplasm"/>
    <property type="evidence" value="ECO:0007669"/>
    <property type="project" value="UniProtKB-SubCell"/>
</dbReference>
<dbReference type="PROSITE" id="PS00609">
    <property type="entry name" value="GLYCOSYL_HYDROL_F32"/>
    <property type="match status" value="1"/>
</dbReference>
<dbReference type="InterPro" id="IPR006232">
    <property type="entry name" value="Suc6P_hydrolase"/>
</dbReference>
<dbReference type="Pfam" id="PF00251">
    <property type="entry name" value="Glyco_hydro_32N"/>
    <property type="match status" value="1"/>
</dbReference>
<dbReference type="Gene3D" id="2.60.120.560">
    <property type="entry name" value="Exo-inulinase, domain 1"/>
    <property type="match status" value="1"/>
</dbReference>
<evidence type="ECO:0000259" key="10">
    <source>
        <dbReference type="Pfam" id="PF00251"/>
    </source>
</evidence>
<dbReference type="PANTHER" id="PTHR43101">
    <property type="entry name" value="BETA-FRUCTOSIDASE"/>
    <property type="match status" value="1"/>
</dbReference>